<name>A0ABN3B0Z2_9MICC</name>
<accession>A0ABN3B0Z2</accession>
<gene>
    <name evidence="2" type="ORF">GCM10009784_26730</name>
</gene>
<protein>
    <submittedName>
        <fullName evidence="2">Uncharacterized protein</fullName>
    </submittedName>
</protein>
<dbReference type="Proteomes" id="UP001500974">
    <property type="component" value="Unassembled WGS sequence"/>
</dbReference>
<reference evidence="2 3" key="1">
    <citation type="journal article" date="2019" name="Int. J. Syst. Evol. Microbiol.">
        <title>The Global Catalogue of Microorganisms (GCM) 10K type strain sequencing project: providing services to taxonomists for standard genome sequencing and annotation.</title>
        <authorList>
            <consortium name="The Broad Institute Genomics Platform"/>
            <consortium name="The Broad Institute Genome Sequencing Center for Infectious Disease"/>
            <person name="Wu L."/>
            <person name="Ma J."/>
        </authorList>
    </citation>
    <scope>NUCLEOTIDE SEQUENCE [LARGE SCALE GENOMIC DNA]</scope>
    <source>
        <strain evidence="2 3">JCM 14917</strain>
    </source>
</reference>
<keyword evidence="3" id="KW-1185">Reference proteome</keyword>
<dbReference type="RefSeq" id="WP_346028563.1">
    <property type="nucleotide sequence ID" value="NZ_BAAAON010000003.1"/>
</dbReference>
<evidence type="ECO:0000313" key="3">
    <source>
        <dbReference type="Proteomes" id="UP001500974"/>
    </source>
</evidence>
<proteinExistence type="predicted"/>
<sequence>MAVKDLATNDAGAQVPFQVELVPDSEDPALRIPGAVAAAAIAPNAVLAFMTADDDASPYSDPTALRTGDSGQTYTGVAQPGPEIDFAGSFDAGFADGGGE</sequence>
<evidence type="ECO:0000313" key="2">
    <source>
        <dbReference type="EMBL" id="GAA2177170.1"/>
    </source>
</evidence>
<organism evidence="2 3">
    <name type="scientific">Arthrobacter parietis</name>
    <dbReference type="NCBI Taxonomy" id="271434"/>
    <lineage>
        <taxon>Bacteria</taxon>
        <taxon>Bacillati</taxon>
        <taxon>Actinomycetota</taxon>
        <taxon>Actinomycetes</taxon>
        <taxon>Micrococcales</taxon>
        <taxon>Micrococcaceae</taxon>
        <taxon>Arthrobacter</taxon>
    </lineage>
</organism>
<dbReference type="EMBL" id="BAAAON010000003">
    <property type="protein sequence ID" value="GAA2177170.1"/>
    <property type="molecule type" value="Genomic_DNA"/>
</dbReference>
<feature type="region of interest" description="Disordered" evidence="1">
    <location>
        <begin position="56"/>
        <end position="75"/>
    </location>
</feature>
<evidence type="ECO:0000256" key="1">
    <source>
        <dbReference type="SAM" id="MobiDB-lite"/>
    </source>
</evidence>
<comment type="caution">
    <text evidence="2">The sequence shown here is derived from an EMBL/GenBank/DDBJ whole genome shotgun (WGS) entry which is preliminary data.</text>
</comment>